<dbReference type="InterPro" id="IPR011576">
    <property type="entry name" value="Pyridox_Oxase_N"/>
</dbReference>
<feature type="domain" description="Pyridoxamine 5'-phosphate oxidase N-terminal" evidence="2">
    <location>
        <begin position="28"/>
        <end position="121"/>
    </location>
</feature>
<dbReference type="EMBL" id="CP059399">
    <property type="protein sequence ID" value="QLY28205.1"/>
    <property type="molecule type" value="Genomic_DNA"/>
</dbReference>
<dbReference type="GO" id="GO:0016627">
    <property type="term" value="F:oxidoreductase activity, acting on the CH-CH group of donors"/>
    <property type="evidence" value="ECO:0007669"/>
    <property type="project" value="TreeGrafter"/>
</dbReference>
<protein>
    <submittedName>
        <fullName evidence="3">Pyridoxamine 5'-phosphate oxidase family protein</fullName>
    </submittedName>
</protein>
<name>A0A7D6ZL27_9NOCA</name>
<keyword evidence="4" id="KW-1185">Reference proteome</keyword>
<gene>
    <name evidence="3" type="ORF">H0264_22745</name>
</gene>
<evidence type="ECO:0000313" key="4">
    <source>
        <dbReference type="Proteomes" id="UP000515512"/>
    </source>
</evidence>
<dbReference type="Proteomes" id="UP000515512">
    <property type="component" value="Chromosome"/>
</dbReference>
<sequence length="153" mass="17306">MSPVESFAQLAAHLTAERRTHIWKRLCDNQIAWLTTVRPDGRPDTVAVWYHLLDDGDIIVYSEPKKIKLRNIADNPHVTLVLDETDLGRDVIRLEGTARFDASVPPLDELPGYVAKYAERIAVLFGTPRAFAEMFAEPIRIAPTRLRSIDSDI</sequence>
<dbReference type="AlphaFoldDB" id="A0A7D6ZL27"/>
<evidence type="ECO:0000259" key="2">
    <source>
        <dbReference type="Pfam" id="PF01243"/>
    </source>
</evidence>
<dbReference type="InterPro" id="IPR052019">
    <property type="entry name" value="F420H2_bilvrd_red/Heme_oxyg"/>
</dbReference>
<dbReference type="Gene3D" id="2.30.110.10">
    <property type="entry name" value="Electron Transport, Fmn-binding Protein, Chain A"/>
    <property type="match status" value="1"/>
</dbReference>
<keyword evidence="1" id="KW-0560">Oxidoreductase</keyword>
<proteinExistence type="predicted"/>
<reference evidence="3 4" key="1">
    <citation type="submission" date="2020-07" db="EMBL/GenBank/DDBJ databases">
        <authorList>
            <person name="Zhuang K."/>
            <person name="Ran Y."/>
        </authorList>
    </citation>
    <scope>NUCLEOTIDE SEQUENCE [LARGE SCALE GENOMIC DNA]</scope>
    <source>
        <strain evidence="3 4">WCH-YHL-001</strain>
    </source>
</reference>
<dbReference type="Pfam" id="PF01243">
    <property type="entry name" value="PNPOx_N"/>
    <property type="match status" value="1"/>
</dbReference>
<dbReference type="PANTHER" id="PTHR35176">
    <property type="entry name" value="HEME OXYGENASE HI_0854-RELATED"/>
    <property type="match status" value="1"/>
</dbReference>
<dbReference type="InterPro" id="IPR012349">
    <property type="entry name" value="Split_barrel_FMN-bd"/>
</dbReference>
<dbReference type="KEGG" id="nhu:H0264_22745"/>
<evidence type="ECO:0000313" key="3">
    <source>
        <dbReference type="EMBL" id="QLY28205.1"/>
    </source>
</evidence>
<dbReference type="GO" id="GO:0070967">
    <property type="term" value="F:coenzyme F420 binding"/>
    <property type="evidence" value="ECO:0007669"/>
    <property type="project" value="TreeGrafter"/>
</dbReference>
<dbReference type="SUPFAM" id="SSF50475">
    <property type="entry name" value="FMN-binding split barrel"/>
    <property type="match status" value="1"/>
</dbReference>
<organism evidence="3 4">
    <name type="scientific">Nocardia huaxiensis</name>
    <dbReference type="NCBI Taxonomy" id="2755382"/>
    <lineage>
        <taxon>Bacteria</taxon>
        <taxon>Bacillati</taxon>
        <taxon>Actinomycetota</taxon>
        <taxon>Actinomycetes</taxon>
        <taxon>Mycobacteriales</taxon>
        <taxon>Nocardiaceae</taxon>
        <taxon>Nocardia</taxon>
    </lineage>
</organism>
<accession>A0A7D6ZL27</accession>
<evidence type="ECO:0000256" key="1">
    <source>
        <dbReference type="ARBA" id="ARBA00023002"/>
    </source>
</evidence>
<dbReference type="GO" id="GO:0005829">
    <property type="term" value="C:cytosol"/>
    <property type="evidence" value="ECO:0007669"/>
    <property type="project" value="TreeGrafter"/>
</dbReference>
<dbReference type="RefSeq" id="WP_181579413.1">
    <property type="nucleotide sequence ID" value="NZ_CP059399.1"/>
</dbReference>
<dbReference type="PANTHER" id="PTHR35176:SF4">
    <property type="entry name" value="PYRIDOXAMINE 5'-PHOSPHATE OXIDASE-RELATED FMN-BINDING"/>
    <property type="match status" value="1"/>
</dbReference>